<sequence length="504" mass="56518">MTSESGEKEAAERRVAKLVAEAAEAEDRRNVTQKELREQLDDTVTSALERFETSFKASIAESLERLSSTNLQYELLEKHLGQEEVSNGVFQWMQKVIIGANAVGTDKELEDLMNQLLSLDYDILSGGCVLHWVTALERIVNILQDKMGPDFDREKHIDMLHARAINFHKRQFTAQNVTTLLTQASREYGQFLSRMLEAQKVLRNYSSYMNTVNTLSSKDYHVETLHLRMKSWDVYVKHIKEQANDVEYSPGAVPANYEPALAQYLPQADQAHLGEDDLSPDPYSTDSDTDVAAYGQPYKPGAVPQAPSTYEDRILRGGTNINRANRDYNRRRSGERATRPPPGPRAVLAKPGTPGALGAGKPAPSISKDQLLLLYDKSLKSIRTMTYGKAKEKLKGMNSDIILKYLDQINQISHEALSKKFQSGKYEAMAACLSATSKVLAANLREELTERLNFTLSNECSNFLDDETLCVFAKKNLTEESDQAFFSRVAVEPSQDFQPGEESN</sequence>
<dbReference type="RefSeq" id="XP_009042678.1">
    <property type="nucleotide sequence ID" value="XM_009044430.1"/>
</dbReference>
<keyword evidence="1" id="KW-0175">Coiled coil</keyword>
<dbReference type="KEGG" id="aaf:AURANDRAFT_68709"/>
<accession>F0YQI5</accession>
<dbReference type="AlphaFoldDB" id="F0YQI5"/>
<evidence type="ECO:0000256" key="1">
    <source>
        <dbReference type="SAM" id="Coils"/>
    </source>
</evidence>
<evidence type="ECO:0000313" key="3">
    <source>
        <dbReference type="EMBL" id="EGB02624.1"/>
    </source>
</evidence>
<dbReference type="EMBL" id="GL833400">
    <property type="protein sequence ID" value="EGB02624.1"/>
    <property type="molecule type" value="Genomic_DNA"/>
</dbReference>
<feature type="region of interest" description="Disordered" evidence="2">
    <location>
        <begin position="318"/>
        <end position="363"/>
    </location>
</feature>
<dbReference type="InParanoid" id="F0YQI5"/>
<feature type="coiled-coil region" evidence="1">
    <location>
        <begin position="1"/>
        <end position="42"/>
    </location>
</feature>
<keyword evidence="4" id="KW-1185">Reference proteome</keyword>
<evidence type="ECO:0000313" key="4">
    <source>
        <dbReference type="Proteomes" id="UP000002729"/>
    </source>
</evidence>
<dbReference type="GeneID" id="20226970"/>
<feature type="compositionally biased region" description="Basic and acidic residues" evidence="2">
    <location>
        <begin position="324"/>
        <end position="338"/>
    </location>
</feature>
<gene>
    <name evidence="3" type="ORF">AURANDRAFT_68709</name>
</gene>
<reference evidence="3 4" key="1">
    <citation type="journal article" date="2011" name="Proc. Natl. Acad. Sci. U.S.A.">
        <title>Niche of harmful alga Aureococcus anophagefferens revealed through ecogenomics.</title>
        <authorList>
            <person name="Gobler C.J."/>
            <person name="Berry D.L."/>
            <person name="Dyhrman S.T."/>
            <person name="Wilhelm S.W."/>
            <person name="Salamov A."/>
            <person name="Lobanov A.V."/>
            <person name="Zhang Y."/>
            <person name="Collier J.L."/>
            <person name="Wurch L.L."/>
            <person name="Kustka A.B."/>
            <person name="Dill B.D."/>
            <person name="Shah M."/>
            <person name="VerBerkmoes N.C."/>
            <person name="Kuo A."/>
            <person name="Terry A."/>
            <person name="Pangilinan J."/>
            <person name="Lindquist E.A."/>
            <person name="Lucas S."/>
            <person name="Paulsen I.T."/>
            <person name="Hattenrath-Lehmann T.K."/>
            <person name="Talmage S.C."/>
            <person name="Walker E.A."/>
            <person name="Koch F."/>
            <person name="Burson A.M."/>
            <person name="Marcoval M.A."/>
            <person name="Tang Y.Z."/>
            <person name="Lecleir G.R."/>
            <person name="Coyne K.J."/>
            <person name="Berg G.M."/>
            <person name="Bertrand E.M."/>
            <person name="Saito M.A."/>
            <person name="Gladyshev V.N."/>
            <person name="Grigoriev I.V."/>
        </authorList>
    </citation>
    <scope>NUCLEOTIDE SEQUENCE [LARGE SCALE GENOMIC DNA]</scope>
    <source>
        <strain evidence="4">CCMP 1984</strain>
    </source>
</reference>
<proteinExistence type="predicted"/>
<organism evidence="4">
    <name type="scientific">Aureococcus anophagefferens</name>
    <name type="common">Harmful bloom alga</name>
    <dbReference type="NCBI Taxonomy" id="44056"/>
    <lineage>
        <taxon>Eukaryota</taxon>
        <taxon>Sar</taxon>
        <taxon>Stramenopiles</taxon>
        <taxon>Ochrophyta</taxon>
        <taxon>Pelagophyceae</taxon>
        <taxon>Pelagomonadales</taxon>
        <taxon>Pelagomonadaceae</taxon>
        <taxon>Aureococcus</taxon>
    </lineage>
</organism>
<evidence type="ECO:0000256" key="2">
    <source>
        <dbReference type="SAM" id="MobiDB-lite"/>
    </source>
</evidence>
<name>F0YQI5_AURAN</name>
<protein>
    <submittedName>
        <fullName evidence="3">Uncharacterized protein</fullName>
    </submittedName>
</protein>
<dbReference type="Proteomes" id="UP000002729">
    <property type="component" value="Unassembled WGS sequence"/>
</dbReference>